<evidence type="ECO:0000313" key="4">
    <source>
        <dbReference type="EMBL" id="ABR49505.1"/>
    </source>
</evidence>
<feature type="region of interest" description="Disordered" evidence="1">
    <location>
        <begin position="114"/>
        <end position="184"/>
    </location>
</feature>
<dbReference type="KEGG" id="amt:Amet_3377"/>
<dbReference type="InterPro" id="IPR014044">
    <property type="entry name" value="CAP_dom"/>
</dbReference>
<dbReference type="RefSeq" id="WP_012064468.1">
    <property type="nucleotide sequence ID" value="NC_009633.1"/>
</dbReference>
<dbReference type="Proteomes" id="UP000001572">
    <property type="component" value="Chromosome"/>
</dbReference>
<dbReference type="eggNOG" id="COG2340">
    <property type="taxonomic scope" value="Bacteria"/>
</dbReference>
<dbReference type="Pfam" id="PF00188">
    <property type="entry name" value="CAP"/>
    <property type="match status" value="1"/>
</dbReference>
<name>A6TTI7_ALKMQ</name>
<evidence type="ECO:0000256" key="1">
    <source>
        <dbReference type="SAM" id="MobiDB-lite"/>
    </source>
</evidence>
<dbReference type="HOGENOM" id="CLU_048111_0_1_9"/>
<dbReference type="Gene3D" id="3.40.33.10">
    <property type="entry name" value="CAP"/>
    <property type="match status" value="1"/>
</dbReference>
<feature type="compositionally biased region" description="Polar residues" evidence="1">
    <location>
        <begin position="121"/>
        <end position="136"/>
    </location>
</feature>
<dbReference type="SUPFAM" id="SSF55797">
    <property type="entry name" value="PR-1-like"/>
    <property type="match status" value="1"/>
</dbReference>
<proteinExistence type="predicted"/>
<dbReference type="PROSITE" id="PS51257">
    <property type="entry name" value="PROKAR_LIPOPROTEIN"/>
    <property type="match status" value="1"/>
</dbReference>
<gene>
    <name evidence="4" type="ordered locus">Amet_3377</name>
</gene>
<dbReference type="AlphaFoldDB" id="A6TTI7"/>
<feature type="chain" id="PRO_5038418195" evidence="2">
    <location>
        <begin position="21"/>
        <end position="320"/>
    </location>
</feature>
<dbReference type="InterPro" id="IPR035940">
    <property type="entry name" value="CAP_sf"/>
</dbReference>
<dbReference type="NCBIfam" id="TIGR02909">
    <property type="entry name" value="spore_YkwD"/>
    <property type="match status" value="1"/>
</dbReference>
<evidence type="ECO:0000256" key="2">
    <source>
        <dbReference type="SAM" id="SignalP"/>
    </source>
</evidence>
<evidence type="ECO:0000313" key="5">
    <source>
        <dbReference type="Proteomes" id="UP000001572"/>
    </source>
</evidence>
<evidence type="ECO:0000259" key="3">
    <source>
        <dbReference type="Pfam" id="PF00188"/>
    </source>
</evidence>
<dbReference type="CDD" id="cd05379">
    <property type="entry name" value="CAP_bacterial"/>
    <property type="match status" value="1"/>
</dbReference>
<dbReference type="PANTHER" id="PTHR31157">
    <property type="entry name" value="SCP DOMAIN-CONTAINING PROTEIN"/>
    <property type="match status" value="1"/>
</dbReference>
<feature type="compositionally biased region" description="Polar residues" evidence="1">
    <location>
        <begin position="170"/>
        <end position="184"/>
    </location>
</feature>
<sequence length="320" mass="35779">MRNKALLLLTFSLLLTTACGGPQDHLAQDNQPRETNLSAIFHIADVEFARVTADSADVKSGLGRDFDSLATLEKDSEIRVLNQSQDWYIVQLDNNQVGGIETADAMPIVREGADRREDHPTTPNETQQPMYQQQEELPQRQVDEDATQPGEEAPEEAPRLEEKPTLPPNERQQPQTGQQVDPEPQTTGIRALSAEEQQMFDLVNSERERNGLSTLRVDLEITRVARIKSQDMEDQNYFSHNSPTYGSPFDMLESFGVKYLHAGENLAGNASVEQAHTSLMNSAGHRRNILSPDFTHLGIGIVPSDRYGLLFTQVFISKPQ</sequence>
<accession>A6TTI7</accession>
<reference evidence="5" key="1">
    <citation type="journal article" date="2016" name="Genome Announc.">
        <title>Complete genome sequence of Alkaliphilus metalliredigens strain QYMF, an alkaliphilic and metal-reducing bacterium isolated from borax-contaminated leachate ponds.</title>
        <authorList>
            <person name="Hwang C."/>
            <person name="Copeland A."/>
            <person name="Lucas S."/>
            <person name="Lapidus A."/>
            <person name="Barry K."/>
            <person name="Detter J.C."/>
            <person name="Glavina Del Rio T."/>
            <person name="Hammon N."/>
            <person name="Israni S."/>
            <person name="Dalin E."/>
            <person name="Tice H."/>
            <person name="Pitluck S."/>
            <person name="Chertkov O."/>
            <person name="Brettin T."/>
            <person name="Bruce D."/>
            <person name="Han C."/>
            <person name="Schmutz J."/>
            <person name="Larimer F."/>
            <person name="Land M.L."/>
            <person name="Hauser L."/>
            <person name="Kyrpides N."/>
            <person name="Mikhailova N."/>
            <person name="Ye Q."/>
            <person name="Zhou J."/>
            <person name="Richardson P."/>
            <person name="Fields M.W."/>
        </authorList>
    </citation>
    <scope>NUCLEOTIDE SEQUENCE [LARGE SCALE GENOMIC DNA]</scope>
    <source>
        <strain evidence="5">QYMF</strain>
    </source>
</reference>
<keyword evidence="2" id="KW-0732">Signal</keyword>
<organism evidence="4 5">
    <name type="scientific">Alkaliphilus metalliredigens (strain QYMF)</name>
    <dbReference type="NCBI Taxonomy" id="293826"/>
    <lineage>
        <taxon>Bacteria</taxon>
        <taxon>Bacillati</taxon>
        <taxon>Bacillota</taxon>
        <taxon>Clostridia</taxon>
        <taxon>Peptostreptococcales</taxon>
        <taxon>Natronincolaceae</taxon>
        <taxon>Alkaliphilus</taxon>
    </lineage>
</organism>
<feature type="domain" description="SCP" evidence="3">
    <location>
        <begin position="200"/>
        <end position="315"/>
    </location>
</feature>
<keyword evidence="5" id="KW-1185">Reference proteome</keyword>
<dbReference type="InterPro" id="IPR014258">
    <property type="entry name" value="CAP_domain_YkwD-like"/>
</dbReference>
<feature type="signal peptide" evidence="2">
    <location>
        <begin position="1"/>
        <end position="20"/>
    </location>
</feature>
<dbReference type="PANTHER" id="PTHR31157:SF1">
    <property type="entry name" value="SCP DOMAIN-CONTAINING PROTEIN"/>
    <property type="match status" value="1"/>
</dbReference>
<protein>
    <submittedName>
        <fullName evidence="4">SCP-like extracellular protein</fullName>
    </submittedName>
</protein>
<dbReference type="STRING" id="293826.Amet_3377"/>
<dbReference type="EMBL" id="CP000724">
    <property type="protein sequence ID" value="ABR49505.1"/>
    <property type="molecule type" value="Genomic_DNA"/>
</dbReference>